<proteinExistence type="predicted"/>
<keyword evidence="3" id="KW-1185">Reference proteome</keyword>
<dbReference type="AlphaFoldDB" id="A0AAN7T1V2"/>
<dbReference type="Proteomes" id="UP001309876">
    <property type="component" value="Unassembled WGS sequence"/>
</dbReference>
<organism evidence="2 3">
    <name type="scientific">Lithohypha guttulata</name>
    <dbReference type="NCBI Taxonomy" id="1690604"/>
    <lineage>
        <taxon>Eukaryota</taxon>
        <taxon>Fungi</taxon>
        <taxon>Dikarya</taxon>
        <taxon>Ascomycota</taxon>
        <taxon>Pezizomycotina</taxon>
        <taxon>Eurotiomycetes</taxon>
        <taxon>Chaetothyriomycetidae</taxon>
        <taxon>Chaetothyriales</taxon>
        <taxon>Trichomeriaceae</taxon>
        <taxon>Lithohypha</taxon>
    </lineage>
</organism>
<comment type="caution">
    <text evidence="2">The sequence shown here is derived from an EMBL/GenBank/DDBJ whole genome shotgun (WGS) entry which is preliminary data.</text>
</comment>
<feature type="region of interest" description="Disordered" evidence="1">
    <location>
        <begin position="1"/>
        <end position="66"/>
    </location>
</feature>
<dbReference type="EMBL" id="JAVRRJ010000004">
    <property type="protein sequence ID" value="KAK5085959.1"/>
    <property type="molecule type" value="Genomic_DNA"/>
</dbReference>
<sequence length="223" mass="24611">MNSPMVQNGVPASGRLPPFNPMSSASPNFGDGQMAIYHGGQQFASPSPLTTSPYPVPISAGQSHGSTEYIDRATEKQEEMAEFRKWRAMQRQQQAQQQQVQMRCQAGPPAAMPRNPQYVQQPFPLPQMHNDSGYGSGTFENYGQFQAFPGQRPQAYAAKPGHKYGNVVASGNSRVVRGNVIDRTAPNMLERQHEYGDATSSDKARVFDGNVTSEDMKGFWNHD</sequence>
<protein>
    <submittedName>
        <fullName evidence="2">Uncharacterized protein</fullName>
    </submittedName>
</protein>
<feature type="compositionally biased region" description="Polar residues" evidence="1">
    <location>
        <begin position="42"/>
        <end position="53"/>
    </location>
</feature>
<evidence type="ECO:0000313" key="3">
    <source>
        <dbReference type="Proteomes" id="UP001309876"/>
    </source>
</evidence>
<evidence type="ECO:0000256" key="1">
    <source>
        <dbReference type="SAM" id="MobiDB-lite"/>
    </source>
</evidence>
<gene>
    <name evidence="2" type="ORF">LTR05_005249</name>
</gene>
<name>A0AAN7T1V2_9EURO</name>
<accession>A0AAN7T1V2</accession>
<evidence type="ECO:0000313" key="2">
    <source>
        <dbReference type="EMBL" id="KAK5085959.1"/>
    </source>
</evidence>
<reference evidence="2 3" key="1">
    <citation type="submission" date="2023-08" db="EMBL/GenBank/DDBJ databases">
        <title>Black Yeasts Isolated from many extreme environments.</title>
        <authorList>
            <person name="Coleine C."/>
            <person name="Stajich J.E."/>
            <person name="Selbmann L."/>
        </authorList>
    </citation>
    <scope>NUCLEOTIDE SEQUENCE [LARGE SCALE GENOMIC DNA]</scope>
    <source>
        <strain evidence="2 3">CCFEE 5910</strain>
    </source>
</reference>